<evidence type="ECO:0008006" key="4">
    <source>
        <dbReference type="Google" id="ProtNLM"/>
    </source>
</evidence>
<dbReference type="GO" id="GO:1903432">
    <property type="term" value="P:regulation of TORC1 signaling"/>
    <property type="evidence" value="ECO:0007669"/>
    <property type="project" value="EnsemblFungi"/>
</dbReference>
<dbReference type="GO" id="GO:0035303">
    <property type="term" value="P:regulation of dephosphorylation"/>
    <property type="evidence" value="ECO:0007669"/>
    <property type="project" value="TreeGrafter"/>
</dbReference>
<dbReference type="GO" id="GO:0000159">
    <property type="term" value="C:protein phosphatase type 2A complex"/>
    <property type="evidence" value="ECO:0007669"/>
    <property type="project" value="EnsemblFungi"/>
</dbReference>
<accession>W9YQ66</accession>
<feature type="compositionally biased region" description="Basic and acidic residues" evidence="1">
    <location>
        <begin position="215"/>
        <end position="239"/>
    </location>
</feature>
<dbReference type="AlphaFoldDB" id="W9YQ66"/>
<comment type="caution">
    <text evidence="2">The sequence shown here is derived from an EMBL/GenBank/DDBJ whole genome shotgun (WGS) entry which is preliminary data.</text>
</comment>
<gene>
    <name evidence="2" type="ORF">A1O3_05056</name>
</gene>
<dbReference type="GO" id="GO:0051721">
    <property type="term" value="F:protein phosphatase 2A binding"/>
    <property type="evidence" value="ECO:0007669"/>
    <property type="project" value="TreeGrafter"/>
</dbReference>
<dbReference type="EMBL" id="AMGY01000004">
    <property type="protein sequence ID" value="EXJ84389.1"/>
    <property type="molecule type" value="Genomic_DNA"/>
</dbReference>
<protein>
    <recommendedName>
        <fullName evidence="4">TAP42-like protein</fullName>
    </recommendedName>
</protein>
<dbReference type="eggNOG" id="KOG2830">
    <property type="taxonomic scope" value="Eukaryota"/>
</dbReference>
<dbReference type="Proteomes" id="UP000019478">
    <property type="component" value="Unassembled WGS sequence"/>
</dbReference>
<dbReference type="HOGENOM" id="CLU_041824_2_0_1"/>
<sequence length="353" mass="40613">MDNPAPSLRELFTEAKARQDELDTLDPRNSRFNESLQSIIDNLQQCRQLIRKLALFSANEELEDISTQDLQYLTVDYLLADMKVRAYGTDRESSLREASELFESYLTRLDHYGLLEPSDRQLYEQFLEQRASFRIVPSNNPEEKRKIKVARFQSERSLKQKLEYLRNESRKLNVDDEIIRKLYLAEIELFVNNTFSSLDMITQESEILSQMRQAEPSRREPPQDHRAPVRSDDHLDRLDGQVTMSGLGRRGGPLLDPKGKPLQPFTLTDKRTQLQQGVFRPGHNLPTMSIDEYLEEERRRGGIVDGGGNANAPQPEPDEDDMEQADAATMKAREWDNFVEANPKGAGNTINRG</sequence>
<dbReference type="GO" id="GO:0005829">
    <property type="term" value="C:cytosol"/>
    <property type="evidence" value="ECO:0007669"/>
    <property type="project" value="EnsemblFungi"/>
</dbReference>
<dbReference type="STRING" id="1182542.W9YQ66"/>
<dbReference type="RefSeq" id="XP_007733374.1">
    <property type="nucleotide sequence ID" value="XM_007735184.1"/>
</dbReference>
<dbReference type="PANTHER" id="PTHR10933">
    <property type="entry name" value="IMMUNOGLOBULIN-BINDING PROTEIN 1"/>
    <property type="match status" value="1"/>
</dbReference>
<name>W9YQ66_9EURO</name>
<reference evidence="2 3" key="1">
    <citation type="submission" date="2013-03" db="EMBL/GenBank/DDBJ databases">
        <title>The Genome Sequence of Capronia epimyces CBS 606.96.</title>
        <authorList>
            <consortium name="The Broad Institute Genomics Platform"/>
            <person name="Cuomo C."/>
            <person name="de Hoog S."/>
            <person name="Gorbushina A."/>
            <person name="Walker B."/>
            <person name="Young S.K."/>
            <person name="Zeng Q."/>
            <person name="Gargeya S."/>
            <person name="Fitzgerald M."/>
            <person name="Haas B."/>
            <person name="Abouelleil A."/>
            <person name="Allen A.W."/>
            <person name="Alvarado L."/>
            <person name="Arachchi H.M."/>
            <person name="Berlin A.M."/>
            <person name="Chapman S.B."/>
            <person name="Gainer-Dewar J."/>
            <person name="Goldberg J."/>
            <person name="Griggs A."/>
            <person name="Gujja S."/>
            <person name="Hansen M."/>
            <person name="Howarth C."/>
            <person name="Imamovic A."/>
            <person name="Ireland A."/>
            <person name="Larimer J."/>
            <person name="McCowan C."/>
            <person name="Murphy C."/>
            <person name="Pearson M."/>
            <person name="Poon T.W."/>
            <person name="Priest M."/>
            <person name="Roberts A."/>
            <person name="Saif S."/>
            <person name="Shea T."/>
            <person name="Sisk P."/>
            <person name="Sykes S."/>
            <person name="Wortman J."/>
            <person name="Nusbaum C."/>
            <person name="Birren B."/>
        </authorList>
    </citation>
    <scope>NUCLEOTIDE SEQUENCE [LARGE SCALE GENOMIC DNA]</scope>
    <source>
        <strain evidence="2 3">CBS 606.96</strain>
    </source>
</reference>
<dbReference type="GO" id="GO:0045943">
    <property type="term" value="P:positive regulation of transcription by RNA polymerase I"/>
    <property type="evidence" value="ECO:0007669"/>
    <property type="project" value="EnsemblFungi"/>
</dbReference>
<feature type="region of interest" description="Disordered" evidence="1">
    <location>
        <begin position="210"/>
        <end position="265"/>
    </location>
</feature>
<dbReference type="OrthoDB" id="10261753at2759"/>
<dbReference type="Pfam" id="PF04177">
    <property type="entry name" value="TAP42"/>
    <property type="match status" value="1"/>
</dbReference>
<dbReference type="PANTHER" id="PTHR10933:SF9">
    <property type="entry name" value="IMMUNOGLOBULIN-BINDING PROTEIN 1"/>
    <property type="match status" value="1"/>
</dbReference>
<dbReference type="InterPro" id="IPR007304">
    <property type="entry name" value="TAP46-like"/>
</dbReference>
<dbReference type="InterPro" id="IPR038511">
    <property type="entry name" value="TAP42/TAP46-like_sf"/>
</dbReference>
<evidence type="ECO:0000313" key="2">
    <source>
        <dbReference type="EMBL" id="EXJ84389.1"/>
    </source>
</evidence>
<proteinExistence type="predicted"/>
<dbReference type="Gene3D" id="1.25.40.540">
    <property type="entry name" value="TAP42-like family"/>
    <property type="match status" value="1"/>
</dbReference>
<keyword evidence="3" id="KW-1185">Reference proteome</keyword>
<dbReference type="GeneID" id="19169174"/>
<evidence type="ECO:0000313" key="3">
    <source>
        <dbReference type="Proteomes" id="UP000019478"/>
    </source>
</evidence>
<evidence type="ECO:0000256" key="1">
    <source>
        <dbReference type="SAM" id="MobiDB-lite"/>
    </source>
</evidence>
<organism evidence="2 3">
    <name type="scientific">Capronia epimyces CBS 606.96</name>
    <dbReference type="NCBI Taxonomy" id="1182542"/>
    <lineage>
        <taxon>Eukaryota</taxon>
        <taxon>Fungi</taxon>
        <taxon>Dikarya</taxon>
        <taxon>Ascomycota</taxon>
        <taxon>Pezizomycotina</taxon>
        <taxon>Eurotiomycetes</taxon>
        <taxon>Chaetothyriomycetidae</taxon>
        <taxon>Chaetothyriales</taxon>
        <taxon>Herpotrichiellaceae</taxon>
        <taxon>Capronia</taxon>
    </lineage>
</organism>
<feature type="region of interest" description="Disordered" evidence="1">
    <location>
        <begin position="300"/>
        <end position="326"/>
    </location>
</feature>